<dbReference type="InterPro" id="IPR011701">
    <property type="entry name" value="MFS"/>
</dbReference>
<evidence type="ECO:0000256" key="5">
    <source>
        <dbReference type="SAM" id="Phobius"/>
    </source>
</evidence>
<dbReference type="EMBL" id="LLXX01000038">
    <property type="protein sequence ID" value="KRR11580.1"/>
    <property type="molecule type" value="Genomic_DNA"/>
</dbReference>
<dbReference type="SUPFAM" id="SSF103473">
    <property type="entry name" value="MFS general substrate transporter"/>
    <property type="match status" value="1"/>
</dbReference>
<feature type="transmembrane region" description="Helical" evidence="5">
    <location>
        <begin position="299"/>
        <end position="321"/>
    </location>
</feature>
<feature type="transmembrane region" description="Helical" evidence="5">
    <location>
        <begin position="264"/>
        <end position="284"/>
    </location>
</feature>
<comment type="caution">
    <text evidence="7">The sequence shown here is derived from an EMBL/GenBank/DDBJ whole genome shotgun (WGS) entry which is preliminary data.</text>
</comment>
<dbReference type="InterPro" id="IPR020846">
    <property type="entry name" value="MFS_dom"/>
</dbReference>
<keyword evidence="3 5" id="KW-1133">Transmembrane helix</keyword>
<keyword evidence="2 5" id="KW-0812">Transmembrane</keyword>
<dbReference type="Pfam" id="PF07690">
    <property type="entry name" value="MFS_1"/>
    <property type="match status" value="2"/>
</dbReference>
<evidence type="ECO:0000313" key="7">
    <source>
        <dbReference type="EMBL" id="KRR11580.1"/>
    </source>
</evidence>
<name>A0A0R3LUC6_9BRAD</name>
<feature type="transmembrane region" description="Helical" evidence="5">
    <location>
        <begin position="352"/>
        <end position="375"/>
    </location>
</feature>
<dbReference type="CDD" id="cd17321">
    <property type="entry name" value="MFS_MMR_MDR_like"/>
    <property type="match status" value="1"/>
</dbReference>
<feature type="transmembrane region" description="Helical" evidence="5">
    <location>
        <begin position="421"/>
        <end position="442"/>
    </location>
</feature>
<feature type="transmembrane region" description="Helical" evidence="5">
    <location>
        <begin position="126"/>
        <end position="145"/>
    </location>
</feature>
<feature type="transmembrane region" description="Helical" evidence="5">
    <location>
        <begin position="71"/>
        <end position="94"/>
    </location>
</feature>
<reference evidence="7 8" key="1">
    <citation type="submission" date="2014-03" db="EMBL/GenBank/DDBJ databases">
        <title>Bradyrhizobium valentinum sp. nov., isolated from effective nodules of Lupinus mariae-josephae, a lupine endemic of basic-lime soils in Eastern Spain.</title>
        <authorList>
            <person name="Duran D."/>
            <person name="Rey L."/>
            <person name="Navarro A."/>
            <person name="Busquets A."/>
            <person name="Imperial J."/>
            <person name="Ruiz-Argueso T."/>
        </authorList>
    </citation>
    <scope>NUCLEOTIDE SEQUENCE [LARGE SCALE GENOMIC DNA]</scope>
    <source>
        <strain evidence="7 8">LmjM3</strain>
    </source>
</reference>
<feature type="transmembrane region" description="Helical" evidence="5">
    <location>
        <begin position="328"/>
        <end position="346"/>
    </location>
</feature>
<evidence type="ECO:0000256" key="2">
    <source>
        <dbReference type="ARBA" id="ARBA00022692"/>
    </source>
</evidence>
<dbReference type="Gene3D" id="1.20.1720.10">
    <property type="entry name" value="Multidrug resistance protein D"/>
    <property type="match status" value="1"/>
</dbReference>
<dbReference type="PANTHER" id="PTHR42718:SF42">
    <property type="entry name" value="EXPORT PROTEIN"/>
    <property type="match status" value="1"/>
</dbReference>
<feature type="transmembrane region" description="Helical" evidence="5">
    <location>
        <begin position="225"/>
        <end position="244"/>
    </location>
</feature>
<keyword evidence="4 5" id="KW-0472">Membrane</keyword>
<dbReference type="PROSITE" id="PS50850">
    <property type="entry name" value="MFS"/>
    <property type="match status" value="1"/>
</dbReference>
<dbReference type="Gene3D" id="1.20.1250.20">
    <property type="entry name" value="MFS general substrate transporter like domains"/>
    <property type="match status" value="1"/>
</dbReference>
<feature type="transmembrane region" description="Helical" evidence="5">
    <location>
        <begin position="188"/>
        <end position="205"/>
    </location>
</feature>
<dbReference type="GO" id="GO:0022857">
    <property type="term" value="F:transmembrane transporter activity"/>
    <property type="evidence" value="ECO:0007669"/>
    <property type="project" value="InterPro"/>
</dbReference>
<feature type="transmembrane region" description="Helical" evidence="5">
    <location>
        <begin position="157"/>
        <end position="176"/>
    </location>
</feature>
<gene>
    <name evidence="7" type="ORF">CP49_18295</name>
</gene>
<feature type="domain" description="Major facilitator superfamily (MFS) profile" evidence="6">
    <location>
        <begin position="2"/>
        <end position="445"/>
    </location>
</feature>
<dbReference type="Proteomes" id="UP000051913">
    <property type="component" value="Unassembled WGS sequence"/>
</dbReference>
<organism evidence="7 8">
    <name type="scientific">Bradyrhizobium valentinum</name>
    <dbReference type="NCBI Taxonomy" id="1518501"/>
    <lineage>
        <taxon>Bacteria</taxon>
        <taxon>Pseudomonadati</taxon>
        <taxon>Pseudomonadota</taxon>
        <taxon>Alphaproteobacteria</taxon>
        <taxon>Hyphomicrobiales</taxon>
        <taxon>Nitrobacteraceae</taxon>
        <taxon>Bradyrhizobium</taxon>
    </lineage>
</organism>
<evidence type="ECO:0000256" key="3">
    <source>
        <dbReference type="ARBA" id="ARBA00022989"/>
    </source>
</evidence>
<dbReference type="GO" id="GO:0016020">
    <property type="term" value="C:membrane"/>
    <property type="evidence" value="ECO:0007669"/>
    <property type="project" value="UniProtKB-SubCell"/>
</dbReference>
<dbReference type="AlphaFoldDB" id="A0A0R3LUC6"/>
<sequence>MVLAACVLASSMAFIDGSALTVALPRLRADFGADLASVQWVLNGYVLALASLTLVGGALADVHGKARMLSVGCMLFGLASAACALAPTAAWLIAARVVQGIAAAILTPASLALIGATYPRDERNRAIGVWAAASALTTAGGPALGGWLTETFGWPSVFWINPPLALVAVGILLAFAPEDRREPRRFDVIGAAILTAALGVLAYALSQIGPSEAQGATASPPLSAMTIAAVAGLGVVGLALYAIWERNCGQPMTPPRLAKNRAFFGLNLATLLVYGGLSIMFFLLPFDLVDRRGLPSTDAGLAFLPFTLGVGLLSKVFGSLADKMGARAMLIIGPAGAALAYGWMALSQEASLMIGVIGPMALLGVSFAVLVAPLTASVMSSVDRADEGLASGINNAASRIAQLAGVAAAAGVASFASGYEIGLAVAAAISLAGVVVVAATVPPPAVEESDLRQA</sequence>
<accession>A0A0R3LUC6</accession>
<comment type="subcellular location">
    <subcellularLocation>
        <location evidence="1">Membrane</location>
        <topology evidence="1">Multi-pass membrane protein</topology>
    </subcellularLocation>
</comment>
<feature type="transmembrane region" description="Helical" evidence="5">
    <location>
        <begin position="100"/>
        <end position="119"/>
    </location>
</feature>
<evidence type="ECO:0000313" key="8">
    <source>
        <dbReference type="Proteomes" id="UP000051913"/>
    </source>
</evidence>
<dbReference type="PANTHER" id="PTHR42718">
    <property type="entry name" value="MAJOR FACILITATOR SUPERFAMILY MULTIDRUG TRANSPORTER MFSC"/>
    <property type="match status" value="1"/>
</dbReference>
<proteinExistence type="predicted"/>
<evidence type="ECO:0000259" key="6">
    <source>
        <dbReference type="PROSITE" id="PS50850"/>
    </source>
</evidence>
<keyword evidence="8" id="KW-1185">Reference proteome</keyword>
<evidence type="ECO:0000256" key="4">
    <source>
        <dbReference type="ARBA" id="ARBA00023136"/>
    </source>
</evidence>
<dbReference type="InterPro" id="IPR036259">
    <property type="entry name" value="MFS_trans_sf"/>
</dbReference>
<feature type="transmembrane region" description="Helical" evidence="5">
    <location>
        <begin position="37"/>
        <end position="59"/>
    </location>
</feature>
<protein>
    <submittedName>
        <fullName evidence="7">Arabinose ABC transporter permease</fullName>
    </submittedName>
</protein>
<evidence type="ECO:0000256" key="1">
    <source>
        <dbReference type="ARBA" id="ARBA00004141"/>
    </source>
</evidence>